<dbReference type="Gene3D" id="3.40.50.12780">
    <property type="entry name" value="N-terminal domain of ligase-like"/>
    <property type="match status" value="1"/>
</dbReference>
<dbReference type="InterPro" id="IPR036736">
    <property type="entry name" value="ACP-like_sf"/>
</dbReference>
<dbReference type="SUPFAM" id="SSF47336">
    <property type="entry name" value="ACP-like"/>
    <property type="match status" value="2"/>
</dbReference>
<keyword evidence="3" id="KW-0436">Ligase</keyword>
<dbReference type="PANTHER" id="PTHR45527:SF1">
    <property type="entry name" value="FATTY ACID SYNTHASE"/>
    <property type="match status" value="1"/>
</dbReference>
<dbReference type="GeneID" id="72064825"/>
<evidence type="ECO:0000256" key="1">
    <source>
        <dbReference type="ARBA" id="ARBA00022450"/>
    </source>
</evidence>
<evidence type="ECO:0000313" key="6">
    <source>
        <dbReference type="EMBL" id="UNI16433.1"/>
    </source>
</evidence>
<dbReference type="Proteomes" id="UP000829364">
    <property type="component" value="Chromosome 2"/>
</dbReference>
<dbReference type="SMART" id="SM00823">
    <property type="entry name" value="PKS_PP"/>
    <property type="match status" value="2"/>
</dbReference>
<accession>A0A9Q8QAB3</accession>
<dbReference type="InterPro" id="IPR023213">
    <property type="entry name" value="CAT-like_dom_sf"/>
</dbReference>
<feature type="domain" description="Carrier" evidence="5">
    <location>
        <begin position="136"/>
        <end position="214"/>
    </location>
</feature>
<feature type="region of interest" description="Disordered" evidence="4">
    <location>
        <begin position="210"/>
        <end position="231"/>
    </location>
</feature>
<dbReference type="InterPro" id="IPR001242">
    <property type="entry name" value="Condensation_dom"/>
</dbReference>
<dbReference type="InterPro" id="IPR020806">
    <property type="entry name" value="PKS_PP-bd"/>
</dbReference>
<dbReference type="SUPFAM" id="SSF52777">
    <property type="entry name" value="CoA-dependent acyltransferases"/>
    <property type="match status" value="4"/>
</dbReference>
<dbReference type="RefSeq" id="XP_047839914.1">
    <property type="nucleotide sequence ID" value="XM_047983942.1"/>
</dbReference>
<dbReference type="Pfam" id="PF00550">
    <property type="entry name" value="PP-binding"/>
    <property type="match status" value="2"/>
</dbReference>
<organism evidence="6 7">
    <name type="scientific">Purpureocillium takamizusanense</name>
    <dbReference type="NCBI Taxonomy" id="2060973"/>
    <lineage>
        <taxon>Eukaryota</taxon>
        <taxon>Fungi</taxon>
        <taxon>Dikarya</taxon>
        <taxon>Ascomycota</taxon>
        <taxon>Pezizomycotina</taxon>
        <taxon>Sordariomycetes</taxon>
        <taxon>Hypocreomycetidae</taxon>
        <taxon>Hypocreales</taxon>
        <taxon>Ophiocordycipitaceae</taxon>
        <taxon>Purpureocillium</taxon>
    </lineage>
</organism>
<dbReference type="Gene3D" id="1.10.1200.10">
    <property type="entry name" value="ACP-like"/>
    <property type="match status" value="2"/>
</dbReference>
<dbReference type="GO" id="GO:0031177">
    <property type="term" value="F:phosphopantetheine binding"/>
    <property type="evidence" value="ECO:0007669"/>
    <property type="project" value="InterPro"/>
</dbReference>
<gene>
    <name evidence="6" type="ORF">JDV02_002865</name>
</gene>
<dbReference type="InterPro" id="IPR010071">
    <property type="entry name" value="AA_adenyl_dom"/>
</dbReference>
<keyword evidence="2" id="KW-0597">Phosphoprotein</keyword>
<dbReference type="GO" id="GO:0044550">
    <property type="term" value="P:secondary metabolite biosynthetic process"/>
    <property type="evidence" value="ECO:0007669"/>
    <property type="project" value="TreeGrafter"/>
</dbReference>
<dbReference type="EMBL" id="CP086355">
    <property type="protein sequence ID" value="UNI16433.1"/>
    <property type="molecule type" value="Genomic_DNA"/>
</dbReference>
<proteinExistence type="predicted"/>
<dbReference type="CDD" id="cd19542">
    <property type="entry name" value="CT_NRPS-like"/>
    <property type="match status" value="1"/>
</dbReference>
<keyword evidence="7" id="KW-1185">Reference proteome</keyword>
<evidence type="ECO:0000256" key="4">
    <source>
        <dbReference type="SAM" id="MobiDB-lite"/>
    </source>
</evidence>
<sequence>MESTINWTAQAEAHLLLDQNVSQAKVLNTPKSGDQEEEAPWAIVISRSDGDNEGREPDSVLVRRLRKSLVQYTKKLYNSDTRMGQKFTTPKKWIVLDRLPTLKDTGAVDTVKLQRMVLHGEEESSSGSESDRGKTTMPRTQLDLIVAAAAEVLGHNSADIDTSKSFVRQGGDSISAIELMARCAELDETLRLRVPDILLAESLEQLARLQSPETNGAAKKTPSPAPTIATTHENPFPLLQLSESELVRFKETTATRIVASSNGNGEIGLETAYPCTTVQEGILLAAIRFPESYRIERIFEVAKGTTNDPIDLELLEQAWRDVVAHHGALRTVFAPSVRNGAGFDQIVLTGVECDIRRLKESARDGKQAVQLLEQQQSATFSELRPAHRLTTCSTIDGSVFCKIEIHHSIVDGLSAGLLLKELRKAYSRRRIGGSATQTESYHLGRYIAQVRSNSLEEPLEYWTRTLSGLDPCHFPSLTSSDAPTTREDRTVQVNIASSQAQKFCKTLGITIPVLLQATWAVILRGYTQTDDVCFGYLASGRDEPVPGLQNMIGTFIHLLTCRVQFGFTDAATLTGLLHAIQKQSGAAIANQYCSLASIQNSLQLGGRSLFNTLLSFVYSSPDQAGTSDDDIYFKVAETVASSEYDVTLLAELASDTLSLSFTYKTTSLSKENAASLVDSFTHILQSITEHPDSQVSHIQTIGPKDLGRVFEAQGDLSPATEACTHWLIAQQVHSQPNGAAVASWDKDLTYSELDALASKLASRLRRAGVKPDDLVPICFPKSAWAVVAIVAVQQAGAGFVPLDPTAPQARLQGIRDDTKATVMLASTECQEAVELLSGLETLLFVDEQSVRSLEQNEAPLQDQHPQESVQPHHASFAIFTSGSTGKPKGMVISHGSFCTTGVATAPKMEIGPGTRVYQFSAFTFDVGIFDVLITLMHGGCICMPNEQERVSDLAGSINKLHAEVVYLTPTVAGLLNPDDVPSIQQLVLMGEAITNKTADKWRGKVVLHGAYGPSEASAAAWNTELGEFGASTANLGRPLATVFWVVDPRDIKQLVPVGCIGELLVEGPMLARGYLEGVDEKATANWLEDVDWLPPIQQSAWRQVKRRLYRTGDLVRQNGDGTFTFIGRKDTQIKLHGQRVEIGEIESRVLQAMPSTTNAMVDIVRGENSEPKYLAVFMWDAHANDDEEVHLAEPISPERQRLVSATHQYLAKVLPRYMMPSSYLILDGTPPRTSSGKVNRRHLVSLVKDIGPEERLKFAPEGQHVVGIDEPTTRLENEMRTIWAAAIGIENLTIIGRHTDFFALGGDSIGAMKLVNLAARRGLVLNVATVFKAPQLKDMAAATLIDGKVAVDAQPFQLLVDETDIDDMKQEVARMCDMVSSSDIVDVYPCTTMQIGLMALSYKQPTSYTGRIVFTLPSDIDVPRFKQAWRNVMLRNAMLRTRIVDAQTAGMVQVVLKAETMPWIESDDLDDYLRRDVAIPMATGKPLSRYALIQPKDSRGISFVWTAHHAMYDGPSLRIVAHEVNALYNNGTSDLEDPIPFTRFIQHTQSIAGVDAASFWHAQLEGSSRPSFPPTAKNSDDIRKENLVTHSMPLPRHPDSHITTTTLLRAAWAIVQGKYSRTDDVLYGAVVTGRGIGVQGIESIVGPTVNTVPIRVRLDPSQMVHDYLRRLQEATTDMLAYEQYGLQNIARLGDGAENVSSIQTLLVLQTPQEEGSCQATTTKLLDLGNAAMHGANFHTHAFILEGIIDEPGKSLRVNISFDNNVLSEAMHWHPTQSFRTMCRK</sequence>
<dbReference type="GO" id="GO:0016874">
    <property type="term" value="F:ligase activity"/>
    <property type="evidence" value="ECO:0007669"/>
    <property type="project" value="UniProtKB-KW"/>
</dbReference>
<dbReference type="PANTHER" id="PTHR45527">
    <property type="entry name" value="NONRIBOSOMAL PEPTIDE SYNTHETASE"/>
    <property type="match status" value="1"/>
</dbReference>
<dbReference type="Pfam" id="PF00501">
    <property type="entry name" value="AMP-binding"/>
    <property type="match status" value="1"/>
</dbReference>
<reference evidence="6" key="1">
    <citation type="submission" date="2021-11" db="EMBL/GenBank/DDBJ databases">
        <title>Purpureocillium_takamizusanense_genome.</title>
        <authorList>
            <person name="Nguyen N.-H."/>
        </authorList>
    </citation>
    <scope>NUCLEOTIDE SEQUENCE</scope>
    <source>
        <strain evidence="6">PT3</strain>
    </source>
</reference>
<dbReference type="Pfam" id="PF00668">
    <property type="entry name" value="Condensation"/>
    <property type="match status" value="2"/>
</dbReference>
<dbReference type="Gene3D" id="3.30.300.30">
    <property type="match status" value="1"/>
</dbReference>
<dbReference type="InterPro" id="IPR042099">
    <property type="entry name" value="ANL_N_sf"/>
</dbReference>
<evidence type="ECO:0000256" key="2">
    <source>
        <dbReference type="ARBA" id="ARBA00022553"/>
    </source>
</evidence>
<name>A0A9Q8QAB3_9HYPO</name>
<dbReference type="GO" id="GO:0005737">
    <property type="term" value="C:cytoplasm"/>
    <property type="evidence" value="ECO:0007669"/>
    <property type="project" value="TreeGrafter"/>
</dbReference>
<dbReference type="CDD" id="cd05918">
    <property type="entry name" value="A_NRPS_SidN3_like"/>
    <property type="match status" value="1"/>
</dbReference>
<evidence type="ECO:0000313" key="7">
    <source>
        <dbReference type="Proteomes" id="UP000829364"/>
    </source>
</evidence>
<evidence type="ECO:0000259" key="5">
    <source>
        <dbReference type="PROSITE" id="PS50075"/>
    </source>
</evidence>
<dbReference type="KEGG" id="ptkz:JDV02_002865"/>
<dbReference type="CDD" id="cd19545">
    <property type="entry name" value="FUM14_C_NRPS-like"/>
    <property type="match status" value="1"/>
</dbReference>
<dbReference type="InterPro" id="IPR006162">
    <property type="entry name" value="Ppantetheine_attach_site"/>
</dbReference>
<protein>
    <submittedName>
        <fullName evidence="6">NRPS</fullName>
    </submittedName>
</protein>
<dbReference type="FunFam" id="3.40.50.980:FF:000001">
    <property type="entry name" value="Non-ribosomal peptide synthetase"/>
    <property type="match status" value="1"/>
</dbReference>
<dbReference type="Gene3D" id="3.30.559.30">
    <property type="entry name" value="Nonribosomal peptide synthetase, condensation domain"/>
    <property type="match status" value="2"/>
</dbReference>
<feature type="domain" description="Carrier" evidence="5">
    <location>
        <begin position="1270"/>
        <end position="1347"/>
    </location>
</feature>
<dbReference type="PROSITE" id="PS50075">
    <property type="entry name" value="CARRIER"/>
    <property type="match status" value="2"/>
</dbReference>
<evidence type="ECO:0000256" key="3">
    <source>
        <dbReference type="ARBA" id="ARBA00022598"/>
    </source>
</evidence>
<dbReference type="PROSITE" id="PS00012">
    <property type="entry name" value="PHOSPHOPANTETHEINE"/>
    <property type="match status" value="1"/>
</dbReference>
<dbReference type="SUPFAM" id="SSF56801">
    <property type="entry name" value="Acetyl-CoA synthetase-like"/>
    <property type="match status" value="1"/>
</dbReference>
<dbReference type="InterPro" id="IPR000873">
    <property type="entry name" value="AMP-dep_synth/lig_dom"/>
</dbReference>
<keyword evidence="1" id="KW-0596">Phosphopantetheine</keyword>
<dbReference type="InterPro" id="IPR045851">
    <property type="entry name" value="AMP-bd_C_sf"/>
</dbReference>
<dbReference type="OrthoDB" id="416786at2759"/>
<dbReference type="GO" id="GO:0043041">
    <property type="term" value="P:amino acid activation for nonribosomal peptide biosynthetic process"/>
    <property type="evidence" value="ECO:0007669"/>
    <property type="project" value="TreeGrafter"/>
</dbReference>
<dbReference type="Gene3D" id="3.30.559.10">
    <property type="entry name" value="Chloramphenicol acetyltransferase-like domain"/>
    <property type="match status" value="2"/>
</dbReference>
<dbReference type="InterPro" id="IPR009081">
    <property type="entry name" value="PP-bd_ACP"/>
</dbReference>
<dbReference type="NCBIfam" id="TIGR01733">
    <property type="entry name" value="AA-adenyl-dom"/>
    <property type="match status" value="1"/>
</dbReference>